<keyword evidence="1" id="KW-0175">Coiled coil</keyword>
<protein>
    <recommendedName>
        <fullName evidence="4">DivIVA domain-containing protein</fullName>
    </recommendedName>
</protein>
<dbReference type="STRING" id="1499688.BN000_04986"/>
<dbReference type="Proteomes" id="UP000199087">
    <property type="component" value="Unassembled WGS sequence"/>
</dbReference>
<accession>A0A0U1P3T2</accession>
<organism evidence="2 3">
    <name type="scientific">Neobacillus massiliamazoniensis</name>
    <dbReference type="NCBI Taxonomy" id="1499688"/>
    <lineage>
        <taxon>Bacteria</taxon>
        <taxon>Bacillati</taxon>
        <taxon>Bacillota</taxon>
        <taxon>Bacilli</taxon>
        <taxon>Bacillales</taxon>
        <taxon>Bacillaceae</taxon>
        <taxon>Neobacillus</taxon>
    </lineage>
</organism>
<dbReference type="AlphaFoldDB" id="A0A0U1P3T2"/>
<feature type="coiled-coil region" evidence="1">
    <location>
        <begin position="88"/>
        <end position="137"/>
    </location>
</feature>
<gene>
    <name evidence="2" type="ORF">BN000_04986</name>
</gene>
<feature type="coiled-coil region" evidence="1">
    <location>
        <begin position="25"/>
        <end position="63"/>
    </location>
</feature>
<dbReference type="OrthoDB" id="9889389at2"/>
<reference evidence="3" key="1">
    <citation type="submission" date="2015-05" db="EMBL/GenBank/DDBJ databases">
        <authorList>
            <person name="Urmite Genomes"/>
        </authorList>
    </citation>
    <scope>NUCLEOTIDE SEQUENCE [LARGE SCALE GENOMIC DNA]</scope>
    <source>
        <strain evidence="3">LF1</strain>
    </source>
</reference>
<sequence length="140" mass="17001">MILERKIYKKRGLIGYNPKEVEDKIQSLRDLNQREQERLEQEITAEREKNKRLKAKLDEFIMKSFKNIVSEELTLKLKDQFFQHTKSILELKVELQERESKLQEQLEKKMEQKELAQKQIQNALQYLNIQKTELKKELIK</sequence>
<evidence type="ECO:0000256" key="1">
    <source>
        <dbReference type="SAM" id="Coils"/>
    </source>
</evidence>
<name>A0A0U1P3T2_9BACI</name>
<proteinExistence type="predicted"/>
<dbReference type="RefSeq" id="WP_090639397.1">
    <property type="nucleotide sequence ID" value="NZ_CVRB01000006.1"/>
</dbReference>
<dbReference type="EMBL" id="CVRB01000006">
    <property type="protein sequence ID" value="CRK84927.1"/>
    <property type="molecule type" value="Genomic_DNA"/>
</dbReference>
<evidence type="ECO:0000313" key="3">
    <source>
        <dbReference type="Proteomes" id="UP000199087"/>
    </source>
</evidence>
<keyword evidence="3" id="KW-1185">Reference proteome</keyword>
<evidence type="ECO:0000313" key="2">
    <source>
        <dbReference type="EMBL" id="CRK84927.1"/>
    </source>
</evidence>
<evidence type="ECO:0008006" key="4">
    <source>
        <dbReference type="Google" id="ProtNLM"/>
    </source>
</evidence>